<accession>A0ABV1BW54</accession>
<comment type="similarity">
    <text evidence="1">Belongs to the glycosyl hydrolase 25 family.</text>
</comment>
<organism evidence="2 3">
    <name type="scientific">[Lactobacillus] rogosae</name>
    <dbReference type="NCBI Taxonomy" id="706562"/>
    <lineage>
        <taxon>Bacteria</taxon>
        <taxon>Bacillati</taxon>
        <taxon>Bacillota</taxon>
        <taxon>Clostridia</taxon>
        <taxon>Lachnospirales</taxon>
        <taxon>Lachnospiraceae</taxon>
        <taxon>Lachnospira</taxon>
    </lineage>
</organism>
<dbReference type="CDD" id="cd06414">
    <property type="entry name" value="GH25_LytC-like"/>
    <property type="match status" value="1"/>
</dbReference>
<dbReference type="Pfam" id="PF01183">
    <property type="entry name" value="Glyco_hydro_25"/>
    <property type="match status" value="1"/>
</dbReference>
<dbReference type="Proteomes" id="UP001442364">
    <property type="component" value="Unassembled WGS sequence"/>
</dbReference>
<dbReference type="SUPFAM" id="SSF51445">
    <property type="entry name" value="(Trans)glycosidases"/>
    <property type="match status" value="1"/>
</dbReference>
<gene>
    <name evidence="2" type="ORF">WMO14_08825</name>
</gene>
<dbReference type="InterPro" id="IPR017853">
    <property type="entry name" value="GH"/>
</dbReference>
<dbReference type="PROSITE" id="PS51904">
    <property type="entry name" value="GLYCOSYL_HYDROL_F25_2"/>
    <property type="match status" value="1"/>
</dbReference>
<comment type="caution">
    <text evidence="2">The sequence shown here is derived from an EMBL/GenBank/DDBJ whole genome shotgun (WGS) entry which is preliminary data.</text>
</comment>
<dbReference type="EMBL" id="JBBMER010000006">
    <property type="protein sequence ID" value="MEQ2379982.1"/>
    <property type="molecule type" value="Genomic_DNA"/>
</dbReference>
<proteinExistence type="inferred from homology"/>
<dbReference type="Gene3D" id="3.20.20.80">
    <property type="entry name" value="Glycosidases"/>
    <property type="match status" value="1"/>
</dbReference>
<dbReference type="RefSeq" id="WP_055175498.1">
    <property type="nucleotide sequence ID" value="NZ_DAWCMB010000161.1"/>
</dbReference>
<dbReference type="Gene3D" id="2.30.30.40">
    <property type="entry name" value="SH3 Domains"/>
    <property type="match status" value="1"/>
</dbReference>
<dbReference type="PANTHER" id="PTHR34135">
    <property type="entry name" value="LYSOZYME"/>
    <property type="match status" value="1"/>
</dbReference>
<reference evidence="2 3" key="1">
    <citation type="submission" date="2024-03" db="EMBL/GenBank/DDBJ databases">
        <title>Human intestinal bacterial collection.</title>
        <authorList>
            <person name="Pauvert C."/>
            <person name="Hitch T.C.A."/>
            <person name="Clavel T."/>
        </authorList>
    </citation>
    <scope>NUCLEOTIDE SEQUENCE [LARGE SCALE GENOMIC DNA]</scope>
    <source>
        <strain evidence="2 3">CLA-AA-H255</strain>
    </source>
</reference>
<dbReference type="PANTHER" id="PTHR34135:SF2">
    <property type="entry name" value="LYSOZYME"/>
    <property type="match status" value="1"/>
</dbReference>
<sequence length="417" mass="46191">MKNIKKFVKRKGHHIAAVLVVVLILVTAGVCVSIPVIKVTNKRKASKDVLVSNTIQVADSTYGIPGNSADADNSYVELADGDPQSDNMSQELSENGIELNITTFSNDNMAYSNGIDVSKWQGKIDWNKVAESGIDYAMIRVGYRTDIYGTICEDEYASYNLEGAQKAGIDIGVYFFSTAVDEDEAIEEACWVIDYISAYDITYPVVYNCEDYNNPSSRMYNLSNEERTNNALAFMDTVDREGYDAMLYAGKGQIVNNKEWNIQDIEARYPIWVASYKDGTYPAVEHPSYTGACAMWQYTNNARIDGISGYVDVNVAYFNYNSSFNYNYGTQASVSGQTQQSLNTAELGIIFNSVNEEVTAKEPVNLRSIPEVSGDIVDVLDNGDIALRTGIGDTGWSRLIYNGNVVYAVTSYLTTDY</sequence>
<evidence type="ECO:0000256" key="1">
    <source>
        <dbReference type="ARBA" id="ARBA00010646"/>
    </source>
</evidence>
<protein>
    <submittedName>
        <fullName evidence="2">GH25 family lysozyme</fullName>
    </submittedName>
</protein>
<keyword evidence="3" id="KW-1185">Reference proteome</keyword>
<dbReference type="InterPro" id="IPR002053">
    <property type="entry name" value="Glyco_hydro_25"/>
</dbReference>
<name>A0ABV1BW54_9FIRM</name>
<evidence type="ECO:0000313" key="2">
    <source>
        <dbReference type="EMBL" id="MEQ2379982.1"/>
    </source>
</evidence>
<evidence type="ECO:0000313" key="3">
    <source>
        <dbReference type="Proteomes" id="UP001442364"/>
    </source>
</evidence>